<reference evidence="6" key="1">
    <citation type="journal article" date="2019" name="Int. J. Syst. Evol. Microbiol.">
        <title>The Global Catalogue of Microorganisms (GCM) 10K type strain sequencing project: providing services to taxonomists for standard genome sequencing and annotation.</title>
        <authorList>
            <consortium name="The Broad Institute Genomics Platform"/>
            <consortium name="The Broad Institute Genome Sequencing Center for Infectious Disease"/>
            <person name="Wu L."/>
            <person name="Ma J."/>
        </authorList>
    </citation>
    <scope>NUCLEOTIDE SEQUENCE [LARGE SCALE GENOMIC DNA]</scope>
    <source>
        <strain evidence="6">CCM 7950</strain>
    </source>
</reference>
<dbReference type="CDD" id="cd01847">
    <property type="entry name" value="Triacylglycerol_lipase_like"/>
    <property type="match status" value="1"/>
</dbReference>
<organism evidence="5 6">
    <name type="scientific">Pasteurella oralis</name>
    <dbReference type="NCBI Taxonomy" id="1071947"/>
    <lineage>
        <taxon>Bacteria</taxon>
        <taxon>Pseudomonadati</taxon>
        <taxon>Pseudomonadota</taxon>
        <taxon>Gammaproteobacteria</taxon>
        <taxon>Pasteurellales</taxon>
        <taxon>Pasteurellaceae</taxon>
        <taxon>Pasteurella</taxon>
    </lineage>
</organism>
<feature type="chain" id="PRO_5045968956" evidence="3">
    <location>
        <begin position="21"/>
        <end position="679"/>
    </location>
</feature>
<feature type="signal peptide" evidence="3">
    <location>
        <begin position="1"/>
        <end position="20"/>
    </location>
</feature>
<dbReference type="PROSITE" id="PS51208">
    <property type="entry name" value="AUTOTRANSPORTER"/>
    <property type="match status" value="1"/>
</dbReference>
<dbReference type="InterPro" id="IPR036514">
    <property type="entry name" value="SGNH_hydro_sf"/>
</dbReference>
<dbReference type="SMART" id="SM00869">
    <property type="entry name" value="Autotransporter"/>
    <property type="match status" value="1"/>
</dbReference>
<dbReference type="Gene3D" id="2.40.128.130">
    <property type="entry name" value="Autotransporter beta-domain"/>
    <property type="match status" value="1"/>
</dbReference>
<dbReference type="Gene3D" id="3.40.50.1110">
    <property type="entry name" value="SGNH hydrolase"/>
    <property type="match status" value="2"/>
</dbReference>
<accession>A0ABW4NX34</accession>
<dbReference type="EMBL" id="JBHUFP010000025">
    <property type="protein sequence ID" value="MFD1806870.1"/>
    <property type="molecule type" value="Genomic_DNA"/>
</dbReference>
<dbReference type="InterPro" id="IPR005546">
    <property type="entry name" value="Autotransporte_beta"/>
</dbReference>
<proteinExistence type="inferred from homology"/>
<dbReference type="Proteomes" id="UP001597420">
    <property type="component" value="Unassembled WGS sequence"/>
</dbReference>
<sequence length="679" mass="74615">MKISKLSCALLCVFSTTSLAQDVVVFGDSLSDMGQSGWNKKASYLDADGRYHLLYDEYLAQALGNKLTPSTQGGNSYAYSGGVIVGHNSANINTQPNLALQNQVKNYLQAPVKKEALHVLWAGGNDLATVLATAVTKTTPEEKQAYVLSSIKEMAQTMAQQWGRLQQAGVNQIIAPTIPNITYTPEFFDKLGAAAGAQIQSKSLGLIKQADFIASFKGAVEQLLSQPTHNLQEFEQHRVKTLEKAAEDFYNSRSWLTQWALSAAGYNAKSIAETLIKEYKEIVQQAAQATALLNASITAALNQVGGNIVRIDTDGLLKDMIARPTEYGLTNTTAVVCQESTADPNKATCNPTDQNIANQRLFADSFHPGPKAHKAMSDYILNVLQTPKDMAILIPIVQQQTDLAFDFIRTESNRNRLKRQTEQTVDTIVAYQKQKGGHSLHVGAKVQFNPQWQLALVASQQKQDVQSGLINVDTKNRVLSTALRYDAESWWLASALQINNTQLTTQRVAYIGQSTHQQSGETKAQSLSMGLFAGYEWQFNELAVALVADLNKTKTDISAFSERNKGITQMQFAARTEKSVRSGMGIDIRYQAADWQPYLTTRWVKEWQNDTPSIKAGLNGSSFTTTLAPQDKTWVNVVAGLQFKPINSGLYANLGFSRDLGRKDSLSNTTLQLGVGMEF</sequence>
<dbReference type="PIRSF" id="PIRSF037375">
    <property type="entry name" value="Autotrns_EstA"/>
    <property type="match status" value="1"/>
</dbReference>
<evidence type="ECO:0000313" key="5">
    <source>
        <dbReference type="EMBL" id="MFD1806870.1"/>
    </source>
</evidence>
<gene>
    <name evidence="5" type="ORF">ACFSAV_10925</name>
</gene>
<dbReference type="InterPro" id="IPR050592">
    <property type="entry name" value="GDSL_lipolytic_enzyme"/>
</dbReference>
<dbReference type="SUPFAM" id="SSF103515">
    <property type="entry name" value="Autotransporter"/>
    <property type="match status" value="1"/>
</dbReference>
<dbReference type="SUPFAM" id="SSF52266">
    <property type="entry name" value="SGNH hydrolase"/>
    <property type="match status" value="1"/>
</dbReference>
<dbReference type="Pfam" id="PF03797">
    <property type="entry name" value="Autotransporter"/>
    <property type="match status" value="1"/>
</dbReference>
<dbReference type="InterPro" id="IPR017186">
    <property type="entry name" value="Lipase_autotranspt_EstA"/>
</dbReference>
<comment type="caution">
    <text evidence="5">The sequence shown here is derived from an EMBL/GenBank/DDBJ whole genome shotgun (WGS) entry which is preliminary data.</text>
</comment>
<dbReference type="RefSeq" id="WP_379099579.1">
    <property type="nucleotide sequence ID" value="NZ_JBHUFP010000025.1"/>
</dbReference>
<keyword evidence="2 3" id="KW-0732">Signal</keyword>
<dbReference type="PANTHER" id="PTHR45642:SF139">
    <property type="entry name" value="SGNH HYDROLASE-TYPE ESTERASE DOMAIN-CONTAINING PROTEIN"/>
    <property type="match status" value="1"/>
</dbReference>
<evidence type="ECO:0000256" key="1">
    <source>
        <dbReference type="ARBA" id="ARBA00008668"/>
    </source>
</evidence>
<evidence type="ECO:0000313" key="6">
    <source>
        <dbReference type="Proteomes" id="UP001597420"/>
    </source>
</evidence>
<evidence type="ECO:0000259" key="4">
    <source>
        <dbReference type="PROSITE" id="PS51208"/>
    </source>
</evidence>
<dbReference type="InterPro" id="IPR036709">
    <property type="entry name" value="Autotransporte_beta_dom_sf"/>
</dbReference>
<dbReference type="InterPro" id="IPR001087">
    <property type="entry name" value="GDSL"/>
</dbReference>
<evidence type="ECO:0000256" key="3">
    <source>
        <dbReference type="SAM" id="SignalP"/>
    </source>
</evidence>
<dbReference type="PANTHER" id="PTHR45642">
    <property type="entry name" value="GDSL ESTERASE/LIPASE EXL3"/>
    <property type="match status" value="1"/>
</dbReference>
<protein>
    <submittedName>
        <fullName evidence="5">Autotransporter domain-containing protein</fullName>
    </submittedName>
</protein>
<evidence type="ECO:0000256" key="2">
    <source>
        <dbReference type="ARBA" id="ARBA00022729"/>
    </source>
</evidence>
<comment type="similarity">
    <text evidence="1">Belongs to the 'GDSL' lipolytic enzyme family.</text>
</comment>
<name>A0ABW4NX34_9PAST</name>
<keyword evidence="6" id="KW-1185">Reference proteome</keyword>
<feature type="domain" description="Autotransporter" evidence="4">
    <location>
        <begin position="398"/>
        <end position="679"/>
    </location>
</feature>
<dbReference type="Pfam" id="PF00657">
    <property type="entry name" value="Lipase_GDSL"/>
    <property type="match status" value="1"/>
</dbReference>